<evidence type="ECO:0000256" key="1">
    <source>
        <dbReference type="SAM" id="Phobius"/>
    </source>
</evidence>
<comment type="caution">
    <text evidence="2">The sequence shown here is derived from an EMBL/GenBank/DDBJ whole genome shotgun (WGS) entry which is preliminary data.</text>
</comment>
<reference evidence="2 3" key="1">
    <citation type="submission" date="2019-07" db="EMBL/GenBank/DDBJ databases">
        <title>Lentzea xizangensis sp. nov., isolated from Qinghai-Tibetan Plateau Soils.</title>
        <authorList>
            <person name="Huang J."/>
        </authorList>
    </citation>
    <scope>NUCLEOTIDE SEQUENCE [LARGE SCALE GENOMIC DNA]</scope>
    <source>
        <strain evidence="2 3">FXJ1.1311</strain>
    </source>
</reference>
<keyword evidence="1" id="KW-1133">Transmembrane helix</keyword>
<feature type="transmembrane region" description="Helical" evidence="1">
    <location>
        <begin position="46"/>
        <end position="66"/>
    </location>
</feature>
<feature type="transmembrane region" description="Helical" evidence="1">
    <location>
        <begin position="73"/>
        <end position="96"/>
    </location>
</feature>
<feature type="transmembrane region" description="Helical" evidence="1">
    <location>
        <begin position="208"/>
        <end position="227"/>
    </location>
</feature>
<dbReference type="EMBL" id="VOBR01000022">
    <property type="protein sequence ID" value="TWP48200.1"/>
    <property type="molecule type" value="Genomic_DNA"/>
</dbReference>
<keyword evidence="1" id="KW-0472">Membrane</keyword>
<organism evidence="2 3">
    <name type="scientific">Lentzea tibetensis</name>
    <dbReference type="NCBI Taxonomy" id="2591470"/>
    <lineage>
        <taxon>Bacteria</taxon>
        <taxon>Bacillati</taxon>
        <taxon>Actinomycetota</taxon>
        <taxon>Actinomycetes</taxon>
        <taxon>Pseudonocardiales</taxon>
        <taxon>Pseudonocardiaceae</taxon>
        <taxon>Lentzea</taxon>
    </lineage>
</organism>
<feature type="transmembrane region" description="Helical" evidence="1">
    <location>
        <begin position="12"/>
        <end position="31"/>
    </location>
</feature>
<keyword evidence="3" id="KW-1185">Reference proteome</keyword>
<accession>A0A563EM83</accession>
<proteinExistence type="predicted"/>
<feature type="transmembrane region" description="Helical" evidence="1">
    <location>
        <begin position="116"/>
        <end position="137"/>
    </location>
</feature>
<evidence type="ECO:0000313" key="3">
    <source>
        <dbReference type="Proteomes" id="UP000316639"/>
    </source>
</evidence>
<evidence type="ECO:0000313" key="2">
    <source>
        <dbReference type="EMBL" id="TWP48200.1"/>
    </source>
</evidence>
<sequence>MRTALSWHRPLVIFGLAMVALAPLCAIGMLVDDRVLVGEPIWAKPFKFAVSAALYTIALAWFLSFLRRGRRVGWWAGTIIVAAATIEVPAIIFQVLRGKRSHFNAETPFDANVLSMLGMLIMLVWLMHAVIAVLLLFAKLENKALAWSIRLGLLISMAGLSVGVLMATPKPGEPGPAGTVGGHSVGAVDGGPHLPVVGWNTEVGDLRVPHFIGIHAVQVVPVVIALLGRRASTFLAWVVGVAYAGLFAITFWQAARGQAVLRPDSLTLAAYAALAAATTAAVYLAVRQPQKQVIPA</sequence>
<protein>
    <submittedName>
        <fullName evidence="2">Uncharacterized protein</fullName>
    </submittedName>
</protein>
<feature type="transmembrane region" description="Helical" evidence="1">
    <location>
        <begin position="149"/>
        <end position="168"/>
    </location>
</feature>
<feature type="transmembrane region" description="Helical" evidence="1">
    <location>
        <begin position="234"/>
        <end position="254"/>
    </location>
</feature>
<gene>
    <name evidence="2" type="ORF">FKR81_29410</name>
</gene>
<name>A0A563EM83_9PSEU</name>
<feature type="transmembrane region" description="Helical" evidence="1">
    <location>
        <begin position="266"/>
        <end position="286"/>
    </location>
</feature>
<dbReference type="OrthoDB" id="343560at2"/>
<dbReference type="AlphaFoldDB" id="A0A563EM83"/>
<keyword evidence="1" id="KW-0812">Transmembrane</keyword>
<dbReference type="Proteomes" id="UP000316639">
    <property type="component" value="Unassembled WGS sequence"/>
</dbReference>